<dbReference type="InterPro" id="IPR010033">
    <property type="entry name" value="HAD_SF_ppase_IIIC"/>
</dbReference>
<dbReference type="NCBIfam" id="TIGR01686">
    <property type="entry name" value="FkbH"/>
    <property type="match status" value="1"/>
</dbReference>
<dbReference type="SUPFAM" id="SSF56784">
    <property type="entry name" value="HAD-like"/>
    <property type="match status" value="1"/>
</dbReference>
<dbReference type="AlphaFoldDB" id="N0B888"/>
<name>N0B888_9HYPH</name>
<dbReference type="GO" id="GO:0016788">
    <property type="term" value="F:hydrolase activity, acting on ester bonds"/>
    <property type="evidence" value="ECO:0007669"/>
    <property type="project" value="UniProtKB-ARBA"/>
</dbReference>
<dbReference type="InterPro" id="IPR016181">
    <property type="entry name" value="Acyl_CoA_acyltransferase"/>
</dbReference>
<protein>
    <submittedName>
        <fullName evidence="1">FkbH like protein</fullName>
    </submittedName>
</protein>
<dbReference type="KEGG" id="hdt:HYPDE_25383"/>
<dbReference type="eggNOG" id="COG3882">
    <property type="taxonomic scope" value="Bacteria"/>
</dbReference>
<dbReference type="Gene3D" id="3.40.50.1000">
    <property type="entry name" value="HAD superfamily/HAD-like"/>
    <property type="match status" value="1"/>
</dbReference>
<proteinExistence type="predicted"/>
<dbReference type="InterPro" id="IPR023214">
    <property type="entry name" value="HAD_sf"/>
</dbReference>
<keyword evidence="2" id="KW-1185">Reference proteome</keyword>
<dbReference type="Gene3D" id="3.40.50.1110">
    <property type="entry name" value="SGNH hydrolase"/>
    <property type="match status" value="1"/>
</dbReference>
<reference evidence="1 2" key="1">
    <citation type="journal article" date="2013" name="Genome Announc.">
        <title>Genome sequences for three denitrifying bacterial strains isolated from a uranium- and nitrate-contaminated subsurface environment.</title>
        <authorList>
            <person name="Venkatramanan R."/>
            <person name="Prakash O."/>
            <person name="Woyke T."/>
            <person name="Chain P."/>
            <person name="Goodwin L.A."/>
            <person name="Watson D."/>
            <person name="Brooks S."/>
            <person name="Kostka J.E."/>
            <person name="Green S.J."/>
        </authorList>
    </citation>
    <scope>NUCLEOTIDE SEQUENCE [LARGE SCALE GENOMIC DNA]</scope>
    <source>
        <strain evidence="1 2">1NES1</strain>
    </source>
</reference>
<dbReference type="Proteomes" id="UP000005952">
    <property type="component" value="Chromosome"/>
</dbReference>
<organism evidence="1 2">
    <name type="scientific">Hyphomicrobium denitrificans 1NES1</name>
    <dbReference type="NCBI Taxonomy" id="670307"/>
    <lineage>
        <taxon>Bacteria</taxon>
        <taxon>Pseudomonadati</taxon>
        <taxon>Pseudomonadota</taxon>
        <taxon>Alphaproteobacteria</taxon>
        <taxon>Hyphomicrobiales</taxon>
        <taxon>Hyphomicrobiaceae</taxon>
        <taxon>Hyphomicrobium</taxon>
    </lineage>
</organism>
<gene>
    <name evidence="1" type="ORF">HYPDE_25383</name>
</gene>
<dbReference type="InterPro" id="IPR036412">
    <property type="entry name" value="HAD-like_sf"/>
</dbReference>
<accession>N0B888</accession>
<dbReference type="InterPro" id="IPR036514">
    <property type="entry name" value="SGNH_hydro_sf"/>
</dbReference>
<dbReference type="InterPro" id="IPR010037">
    <property type="entry name" value="FkbH_domain"/>
</dbReference>
<dbReference type="SUPFAM" id="SSF55729">
    <property type="entry name" value="Acyl-CoA N-acyltransferases (Nat)"/>
    <property type="match status" value="1"/>
</dbReference>
<dbReference type="NCBIfam" id="TIGR01681">
    <property type="entry name" value="HAD-SF-IIIC"/>
    <property type="match status" value="1"/>
</dbReference>
<sequence>MKGKAIMSARANALSMPVDDTAIEKLVDEAIAAAPDCLRRRIILPAIDWSEVSPSKVAVLLSTLAQSRLAVPRWLSKLLLLAGHALPEDVEPTLTPGLVALNRINCAGGASQQREALSGMLPGLCADEQLEGDVATILVQKFAALGWDAEAARLALAQQHRVPGILKRVGKALGAHIERLPNVRLRLTGSSTTQTLADEFKPAFAAKGWRADVMQADFGTMLADLMRPAEDADAHIVLLDLEGFAAQDWRRPAADAFALLTERANNLAAALREFSTRSQAPLLINTIPVPAAPTAGFLDRSHTMGLRRAVDLINRHILDTADQSNHIIVIDADQALADLPVREQSDSKLWYYGRIAYSADAARMLARAFADAWSVLKCGPAKVLAVDFDNTLWGGVYGDDGVEALACGEDFPGNAFRALQAECLRLRQQGLLLVALSKNNPDAITAFQRHAGMLLQPDDFAASAINWEPKPENIRRVAAELNLGLESFVFLDDSPHEREAMRRLCPEVSVPEMPADPAERPLWLRRLTSTWPLRLTAEDETRAALYAARREAQNAKAGAVNFEDYLNGLEQRLAVSLVSKKTLPRVVQMHQRTNQFNLTTLRSTEADISALIESEARGMALVGRVRDKFGDHGLVVTATVEITGTEAVVQSLLMSCRVIGREIERAFLGALIEELKRRGVTRVSGDYIATRKNAMVKDFYASCGWQPAGGDEARSGWVFNIGDMESPQSRFVALDWEA</sequence>
<dbReference type="STRING" id="670307.HYPDE_25383"/>
<dbReference type="Gene3D" id="3.40.630.30">
    <property type="match status" value="1"/>
</dbReference>
<evidence type="ECO:0000313" key="1">
    <source>
        <dbReference type="EMBL" id="AGK56761.1"/>
    </source>
</evidence>
<evidence type="ECO:0000313" key="2">
    <source>
        <dbReference type="Proteomes" id="UP000005952"/>
    </source>
</evidence>
<dbReference type="EMBL" id="CP005587">
    <property type="protein sequence ID" value="AGK56761.1"/>
    <property type="molecule type" value="Genomic_DNA"/>
</dbReference>
<dbReference type="HOGENOM" id="CLU_018095_1_0_5"/>